<feature type="compositionally biased region" description="Polar residues" evidence="1">
    <location>
        <begin position="235"/>
        <end position="245"/>
    </location>
</feature>
<evidence type="ECO:0000256" key="1">
    <source>
        <dbReference type="SAM" id="MobiDB-lite"/>
    </source>
</evidence>
<gene>
    <name evidence="2" type="ORF">GWK47_036677</name>
</gene>
<proteinExistence type="predicted"/>
<feature type="region of interest" description="Disordered" evidence="1">
    <location>
        <begin position="143"/>
        <end position="258"/>
    </location>
</feature>
<name>A0A8J4YE37_CHIOP</name>
<evidence type="ECO:0000313" key="3">
    <source>
        <dbReference type="Proteomes" id="UP000770661"/>
    </source>
</evidence>
<evidence type="ECO:0000313" key="2">
    <source>
        <dbReference type="EMBL" id="KAG0726400.1"/>
    </source>
</evidence>
<feature type="region of interest" description="Disordered" evidence="1">
    <location>
        <begin position="1"/>
        <end position="21"/>
    </location>
</feature>
<sequence length="258" mass="28472">MRTHSDEMFSNAKSPSSTLSKMFARGDPWQWSCRPRASPVHHGRTVRRRSMCRLHSEVGAESSASEFATSVFPVSPGSICHVSGRHGVHATGKKVLLQPAKQPPCAVGREEVQWEVQEAARSECPLNEQQQDVMFECLNKPQPFMTQNIPDRSQESDDDMQESDVRRQSNTRILDIVKNMAPPHGPQRPGLDGLHMASYADERGVKDLRQQSLPCQAVSDMGSSEGEARCPSRQPRLSSSGSQPGTFWVPGDVLPGGQ</sequence>
<accession>A0A8J4YE37</accession>
<reference evidence="2" key="1">
    <citation type="submission" date="2020-07" db="EMBL/GenBank/DDBJ databases">
        <title>The High-quality genome of the commercially important snow crab, Chionoecetes opilio.</title>
        <authorList>
            <person name="Jeong J.-H."/>
            <person name="Ryu S."/>
        </authorList>
    </citation>
    <scope>NUCLEOTIDE SEQUENCE</scope>
    <source>
        <strain evidence="2">MADBK_172401_WGS</strain>
        <tissue evidence="2">Digestive gland</tissue>
    </source>
</reference>
<feature type="compositionally biased region" description="Polar residues" evidence="1">
    <location>
        <begin position="11"/>
        <end position="20"/>
    </location>
</feature>
<dbReference type="EMBL" id="JACEEZ010004435">
    <property type="protein sequence ID" value="KAG0726400.1"/>
    <property type="molecule type" value="Genomic_DNA"/>
</dbReference>
<dbReference type="AlphaFoldDB" id="A0A8J4YE37"/>
<organism evidence="2 3">
    <name type="scientific">Chionoecetes opilio</name>
    <name type="common">Atlantic snow crab</name>
    <name type="synonym">Cancer opilio</name>
    <dbReference type="NCBI Taxonomy" id="41210"/>
    <lineage>
        <taxon>Eukaryota</taxon>
        <taxon>Metazoa</taxon>
        <taxon>Ecdysozoa</taxon>
        <taxon>Arthropoda</taxon>
        <taxon>Crustacea</taxon>
        <taxon>Multicrustacea</taxon>
        <taxon>Malacostraca</taxon>
        <taxon>Eumalacostraca</taxon>
        <taxon>Eucarida</taxon>
        <taxon>Decapoda</taxon>
        <taxon>Pleocyemata</taxon>
        <taxon>Brachyura</taxon>
        <taxon>Eubrachyura</taxon>
        <taxon>Majoidea</taxon>
        <taxon>Majidae</taxon>
        <taxon>Chionoecetes</taxon>
    </lineage>
</organism>
<protein>
    <submittedName>
        <fullName evidence="2">Uncharacterized protein</fullName>
    </submittedName>
</protein>
<keyword evidence="3" id="KW-1185">Reference proteome</keyword>
<comment type="caution">
    <text evidence="2">The sequence shown here is derived from an EMBL/GenBank/DDBJ whole genome shotgun (WGS) entry which is preliminary data.</text>
</comment>
<dbReference type="Proteomes" id="UP000770661">
    <property type="component" value="Unassembled WGS sequence"/>
</dbReference>
<feature type="compositionally biased region" description="Basic and acidic residues" evidence="1">
    <location>
        <begin position="200"/>
        <end position="209"/>
    </location>
</feature>